<sequence length="68" mass="7833">YKMVEVNTLKILKEKGAMFRRSIMRSALRTEARKLIGDTGMLDHLLKHMAGKVAPNGHERFKRSHNVD</sequence>
<dbReference type="Proteomes" id="UP001280121">
    <property type="component" value="Unassembled WGS sequence"/>
</dbReference>
<keyword evidence="3" id="KW-1185">Reference proteome</keyword>
<feature type="non-terminal residue" evidence="2">
    <location>
        <position position="1"/>
    </location>
</feature>
<proteinExistence type="predicted"/>
<dbReference type="GO" id="GO:0051177">
    <property type="term" value="P:meiotic sister chromatid cohesion"/>
    <property type="evidence" value="ECO:0007669"/>
    <property type="project" value="InterPro"/>
</dbReference>
<accession>A0AAE0CSR2</accession>
<dbReference type="AlphaFoldDB" id="A0AAE0CSR2"/>
<dbReference type="PANTHER" id="PTHR46740">
    <property type="entry name" value="PROTEIN DYAD"/>
    <property type="match status" value="1"/>
</dbReference>
<dbReference type="InterPro" id="IPR059080">
    <property type="entry name" value="WHD_PTC1"/>
</dbReference>
<name>A0AAE0CSR2_9ROSI</name>
<evidence type="ECO:0000313" key="3">
    <source>
        <dbReference type="Proteomes" id="UP001280121"/>
    </source>
</evidence>
<dbReference type="PANTHER" id="PTHR46740:SF2">
    <property type="entry name" value="PROTEIN DYAD"/>
    <property type="match status" value="1"/>
</dbReference>
<evidence type="ECO:0000313" key="2">
    <source>
        <dbReference type="EMBL" id="KAK2662004.1"/>
    </source>
</evidence>
<dbReference type="Pfam" id="PF25874">
    <property type="entry name" value="WHD_plant_repro"/>
    <property type="match status" value="1"/>
</dbReference>
<dbReference type="InterPro" id="IPR044221">
    <property type="entry name" value="DYAD/AMEIOTIC1"/>
</dbReference>
<comment type="caution">
    <text evidence="2">The sequence shown here is derived from an EMBL/GenBank/DDBJ whole genome shotgun (WGS) entry which is preliminary data.</text>
</comment>
<organism evidence="2 3">
    <name type="scientific">Dipteronia dyeriana</name>
    <dbReference type="NCBI Taxonomy" id="168575"/>
    <lineage>
        <taxon>Eukaryota</taxon>
        <taxon>Viridiplantae</taxon>
        <taxon>Streptophyta</taxon>
        <taxon>Embryophyta</taxon>
        <taxon>Tracheophyta</taxon>
        <taxon>Spermatophyta</taxon>
        <taxon>Magnoliopsida</taxon>
        <taxon>eudicotyledons</taxon>
        <taxon>Gunneridae</taxon>
        <taxon>Pentapetalae</taxon>
        <taxon>rosids</taxon>
        <taxon>malvids</taxon>
        <taxon>Sapindales</taxon>
        <taxon>Sapindaceae</taxon>
        <taxon>Hippocastanoideae</taxon>
        <taxon>Acereae</taxon>
        <taxon>Dipteronia</taxon>
    </lineage>
</organism>
<reference evidence="2" key="1">
    <citation type="journal article" date="2023" name="Plant J.">
        <title>Genome sequences and population genomics provide insights into the demographic history, inbreeding, and mutation load of two 'living fossil' tree species of Dipteronia.</title>
        <authorList>
            <person name="Feng Y."/>
            <person name="Comes H.P."/>
            <person name="Chen J."/>
            <person name="Zhu S."/>
            <person name="Lu R."/>
            <person name="Zhang X."/>
            <person name="Li P."/>
            <person name="Qiu J."/>
            <person name="Olsen K.M."/>
            <person name="Qiu Y."/>
        </authorList>
    </citation>
    <scope>NUCLEOTIDE SEQUENCE</scope>
    <source>
        <strain evidence="2">KIB01</strain>
    </source>
</reference>
<feature type="domain" description="PTC1-like winged helix-turn-helix" evidence="1">
    <location>
        <begin position="1"/>
        <end position="66"/>
    </location>
</feature>
<dbReference type="GO" id="GO:0007131">
    <property type="term" value="P:reciprocal meiotic recombination"/>
    <property type="evidence" value="ECO:0007669"/>
    <property type="project" value="InterPro"/>
</dbReference>
<gene>
    <name evidence="2" type="ORF">Ddye_000578</name>
</gene>
<evidence type="ECO:0000259" key="1">
    <source>
        <dbReference type="Pfam" id="PF25874"/>
    </source>
</evidence>
<dbReference type="EMBL" id="JANJYI010000001">
    <property type="protein sequence ID" value="KAK2662004.1"/>
    <property type="molecule type" value="Genomic_DNA"/>
</dbReference>
<protein>
    <recommendedName>
        <fullName evidence="1">PTC1-like winged helix-turn-helix domain-containing protein</fullName>
    </recommendedName>
</protein>